<gene>
    <name evidence="2" type="ORF">RUA4292_00585</name>
</gene>
<keyword evidence="1" id="KW-0812">Transmembrane</keyword>
<dbReference type="GeneID" id="55491886"/>
<feature type="transmembrane region" description="Helical" evidence="1">
    <location>
        <begin position="179"/>
        <end position="200"/>
    </location>
</feature>
<evidence type="ECO:0000313" key="3">
    <source>
        <dbReference type="Proteomes" id="UP000050783"/>
    </source>
</evidence>
<sequence>MEEITAVGRTIKDLILTIAEYLTEDWTPGFVAGVLLASMVVFLAAWSFRVVRRTRAVSQFQRIFLGQKNADDGAVNFEELSAQIERNSKGRASRSLATAWGEYGETIIQYKGLARNSVRPSYFFNVDDLAFGPGFFRILPNLFVTIGLFFTFLGLIAALNTMTGKAIDDAAISGLLSVASAKFIMSLTGLLCSIVFTVALRVGNGKIEGAVHALSGLIEDNLSFVSQEELAVRQLNIAEEQRDNLRTVGMELVSELTAQLKDGISGPIVESINDKMDEIVTRLQDGLPKALAEEIAGKLEGISKDIGRAGSDGLTDVVEGLSKTLTSNVTGALQDSGRHLSEAALKIGELADRLDDSSGKMGSGMESAIGQMTSAVQDLRNSAVSSADTTKEALNQGADALLSRMNDSLDRISDNTKEGAAAMLSAANEMKSAAEQFGAELKTATETGAATAEATINEASADAASKIQAAGASVTELVEEGRDEVLAPLNEMVNSLKTMTEELGSGAQKMQHMSDSVGRGAGAVSEASDSFKAASNGLLAAAAPIEVSTSKIETATANLDRNVDATAQTVLKAAKQTAEIANETMERARDVLDGKRRGIEDALEGVQAVVREMTGQGERLDDVDEKLGRAFEVYNQKVEEALGSIKTYVSEVQGKFGEGIDQLQAVVDQAEDFAPQTRRAS</sequence>
<dbReference type="OrthoDB" id="5741017at2"/>
<dbReference type="EMBL" id="CYPU01000011">
    <property type="protein sequence ID" value="CUH46419.1"/>
    <property type="molecule type" value="Genomic_DNA"/>
</dbReference>
<evidence type="ECO:0000313" key="2">
    <source>
        <dbReference type="EMBL" id="CUH46419.1"/>
    </source>
</evidence>
<dbReference type="RefSeq" id="WP_058276215.1">
    <property type="nucleotide sequence ID" value="NZ_CYPU01000011.1"/>
</dbReference>
<dbReference type="Gene3D" id="1.20.120.330">
    <property type="entry name" value="Nucleotidyltransferases domain 2"/>
    <property type="match status" value="1"/>
</dbReference>
<protein>
    <submittedName>
        <fullName evidence="2">Virulence factor Mce family protein</fullName>
    </submittedName>
</protein>
<feature type="transmembrane region" description="Helical" evidence="1">
    <location>
        <begin position="30"/>
        <end position="51"/>
    </location>
</feature>
<dbReference type="AlphaFoldDB" id="A0A0P1EBN2"/>
<feature type="transmembrane region" description="Helical" evidence="1">
    <location>
        <begin position="138"/>
        <end position="159"/>
    </location>
</feature>
<dbReference type="Gene3D" id="1.20.120.20">
    <property type="entry name" value="Apolipoprotein"/>
    <property type="match status" value="1"/>
</dbReference>
<dbReference type="SUPFAM" id="SSF58113">
    <property type="entry name" value="Apolipoprotein A-I"/>
    <property type="match status" value="1"/>
</dbReference>
<accession>A0A0P1EBN2</accession>
<keyword evidence="1" id="KW-1133">Transmembrane helix</keyword>
<organism evidence="2 3">
    <name type="scientific">Ruegeria atlantica</name>
    <dbReference type="NCBI Taxonomy" id="81569"/>
    <lineage>
        <taxon>Bacteria</taxon>
        <taxon>Pseudomonadati</taxon>
        <taxon>Pseudomonadota</taxon>
        <taxon>Alphaproteobacteria</taxon>
        <taxon>Rhodobacterales</taxon>
        <taxon>Roseobacteraceae</taxon>
        <taxon>Ruegeria</taxon>
    </lineage>
</organism>
<reference evidence="2 3" key="1">
    <citation type="submission" date="2015-09" db="EMBL/GenBank/DDBJ databases">
        <authorList>
            <consortium name="Swine Surveillance"/>
        </authorList>
    </citation>
    <scope>NUCLEOTIDE SEQUENCE [LARGE SCALE GENOMIC DNA]</scope>
    <source>
        <strain evidence="2 3">CECT 4292</strain>
    </source>
</reference>
<evidence type="ECO:0000256" key="1">
    <source>
        <dbReference type="SAM" id="Phobius"/>
    </source>
</evidence>
<name>A0A0P1EBN2_9RHOB</name>
<proteinExistence type="predicted"/>
<dbReference type="Proteomes" id="UP000050783">
    <property type="component" value="Unassembled WGS sequence"/>
</dbReference>
<keyword evidence="1" id="KW-0472">Membrane</keyword>